<proteinExistence type="inferred from homology"/>
<dbReference type="SUPFAM" id="SSF53756">
    <property type="entry name" value="UDP-Glycosyltransferase/glycogen phosphorylase"/>
    <property type="match status" value="1"/>
</dbReference>
<name>A0AAD5ZXP1_9POAL</name>
<keyword evidence="4" id="KW-1185">Reference proteome</keyword>
<dbReference type="Pfam" id="PF00201">
    <property type="entry name" value="UDPGT"/>
    <property type="match status" value="1"/>
</dbReference>
<organism evidence="3 4">
    <name type="scientific">Rhynchospora tenuis</name>
    <dbReference type="NCBI Taxonomy" id="198213"/>
    <lineage>
        <taxon>Eukaryota</taxon>
        <taxon>Viridiplantae</taxon>
        <taxon>Streptophyta</taxon>
        <taxon>Embryophyta</taxon>
        <taxon>Tracheophyta</taxon>
        <taxon>Spermatophyta</taxon>
        <taxon>Magnoliopsida</taxon>
        <taxon>Liliopsida</taxon>
        <taxon>Poales</taxon>
        <taxon>Cyperaceae</taxon>
        <taxon>Cyperoideae</taxon>
        <taxon>Rhynchosporeae</taxon>
        <taxon>Rhynchospora</taxon>
    </lineage>
</organism>
<dbReference type="CDD" id="cd03784">
    <property type="entry name" value="GT1_Gtf-like"/>
    <property type="match status" value="1"/>
</dbReference>
<dbReference type="Proteomes" id="UP001210211">
    <property type="component" value="Unassembled WGS sequence"/>
</dbReference>
<dbReference type="PANTHER" id="PTHR11926:SF1412">
    <property type="entry name" value="UDP-GLYCOSYLTRANSFERASE 83A1-LIKE"/>
    <property type="match status" value="1"/>
</dbReference>
<evidence type="ECO:0000256" key="2">
    <source>
        <dbReference type="ARBA" id="ARBA00022679"/>
    </source>
</evidence>
<reference evidence="3 4" key="1">
    <citation type="journal article" date="2022" name="Cell">
        <title>Repeat-based holocentromeres influence genome architecture and karyotype evolution.</title>
        <authorList>
            <person name="Hofstatter P.G."/>
            <person name="Thangavel G."/>
            <person name="Lux T."/>
            <person name="Neumann P."/>
            <person name="Vondrak T."/>
            <person name="Novak P."/>
            <person name="Zhang M."/>
            <person name="Costa L."/>
            <person name="Castellani M."/>
            <person name="Scott A."/>
            <person name="Toegelov H."/>
            <person name="Fuchs J."/>
            <person name="Mata-Sucre Y."/>
            <person name="Dias Y."/>
            <person name="Vanzela A.L.L."/>
            <person name="Huettel B."/>
            <person name="Almeida C.C.S."/>
            <person name="Simkova H."/>
            <person name="Souza G."/>
            <person name="Pedrosa-Harand A."/>
            <person name="Macas J."/>
            <person name="Mayer K.F.X."/>
            <person name="Houben A."/>
            <person name="Marques A."/>
        </authorList>
    </citation>
    <scope>NUCLEOTIDE SEQUENCE [LARGE SCALE GENOMIC DNA]</scope>
    <source>
        <strain evidence="3">RhyTen1mFocal</strain>
    </source>
</reference>
<keyword evidence="2" id="KW-0808">Transferase</keyword>
<protein>
    <recommendedName>
        <fullName evidence="5">Glycosyltransferase</fullName>
    </recommendedName>
</protein>
<dbReference type="FunFam" id="3.40.50.2000:FF:000108">
    <property type="entry name" value="UDP-glycosyltransferase 83A1"/>
    <property type="match status" value="1"/>
</dbReference>
<dbReference type="GO" id="GO:0080043">
    <property type="term" value="F:quercetin 3-O-glucosyltransferase activity"/>
    <property type="evidence" value="ECO:0007669"/>
    <property type="project" value="TreeGrafter"/>
</dbReference>
<accession>A0AAD5ZXP1</accession>
<evidence type="ECO:0008006" key="5">
    <source>
        <dbReference type="Google" id="ProtNLM"/>
    </source>
</evidence>
<evidence type="ECO:0000313" key="3">
    <source>
        <dbReference type="EMBL" id="KAJ3705992.1"/>
    </source>
</evidence>
<dbReference type="GO" id="GO:0080044">
    <property type="term" value="F:quercetin 7-O-glucosyltransferase activity"/>
    <property type="evidence" value="ECO:0007669"/>
    <property type="project" value="TreeGrafter"/>
</dbReference>
<evidence type="ECO:0000313" key="4">
    <source>
        <dbReference type="Proteomes" id="UP001210211"/>
    </source>
</evidence>
<gene>
    <name evidence="3" type="ORF">LUZ61_009697</name>
</gene>
<dbReference type="EMBL" id="JAMRDG010000001">
    <property type="protein sequence ID" value="KAJ3705992.1"/>
    <property type="molecule type" value="Genomic_DNA"/>
</dbReference>
<dbReference type="InterPro" id="IPR002213">
    <property type="entry name" value="UDP_glucos_trans"/>
</dbReference>
<dbReference type="PANTHER" id="PTHR11926">
    <property type="entry name" value="GLUCOSYL/GLUCURONOSYL TRANSFERASES"/>
    <property type="match status" value="1"/>
</dbReference>
<dbReference type="AlphaFoldDB" id="A0AAD5ZXP1"/>
<dbReference type="Gene3D" id="3.40.50.2000">
    <property type="entry name" value="Glycogen Phosphorylase B"/>
    <property type="match status" value="2"/>
</dbReference>
<comment type="similarity">
    <text evidence="1">Belongs to the UDP-glycosyltransferase family.</text>
</comment>
<dbReference type="FunFam" id="3.40.50.2000:FF:000061">
    <property type="entry name" value="UDP-glycosyltransferase 83A1"/>
    <property type="match status" value="1"/>
</dbReference>
<evidence type="ECO:0000256" key="1">
    <source>
        <dbReference type="ARBA" id="ARBA00009995"/>
    </source>
</evidence>
<sequence length="455" mass="51876">MASAHVMILPFPYQGHVTPLMELSHSLVEHGFKITFINTEFNHARVLQALPKEENNLKGIDLVSIPDGLCPSEDRNDLGLLAEGFTKVMPGHLEELIREINKKGEDKIKWLIADQNMAWSFAIAKKMGVRIACFWPASTACLAIIRLIPKLIEDGILDEKGWPRRDEMLQFAPKMPSFPTSQIPWNQIGDPRGQPTIFKLITDNNKYMELAEVTVCNSFYEIESGAYTLFPNLLPIKPLLPDSKFNKPLGLFWPEDSTCLDWLDQQSPKSVVYIAFGSFTKFSEVQFKELAHGLVLTGRPFLWVVRPDFITGLSKEWVDEFLEANKEKCRIVSWAPQQQVLAHESVACFMSHCGWNSTLEGLRNGLPFLCWPYFTDQFLNQSYICNVWRNGLKMEADESGIVSRERVRDRVEELLTHEEIAKKVQELKELAAGNLSIGGTSYQNFKRFVNLMMGE</sequence>
<comment type="caution">
    <text evidence="3">The sequence shown here is derived from an EMBL/GenBank/DDBJ whole genome shotgun (WGS) entry which is preliminary data.</text>
</comment>